<reference evidence="2 3" key="1">
    <citation type="journal article" date="2017" name="Curr. Microbiol.">
        <title>Lysobacter zhanggongensis sp. nov. Isolated from a Pit Mud.</title>
        <authorList>
            <person name="Zhang X.F."/>
            <person name="Wang H.H."/>
            <person name="Sun X.Y."/>
            <person name="Pan C.M."/>
        </authorList>
    </citation>
    <scope>NUCLEOTIDE SEQUENCE [LARGE SCALE GENOMIC DNA]</scope>
    <source>
        <strain evidence="2 3">ZGLJ7-1</strain>
    </source>
</reference>
<keyword evidence="3" id="KW-1185">Reference proteome</keyword>
<dbReference type="Proteomes" id="UP001334501">
    <property type="component" value="Unassembled WGS sequence"/>
</dbReference>
<accession>A0ABU7YLK4</accession>
<gene>
    <name evidence="2" type="ORF">SNE33_00830</name>
</gene>
<organism evidence="2 3">
    <name type="scientific">Lysobacter zhanggongensis</name>
    <dbReference type="NCBI Taxonomy" id="1774951"/>
    <lineage>
        <taxon>Bacteria</taxon>
        <taxon>Pseudomonadati</taxon>
        <taxon>Pseudomonadota</taxon>
        <taxon>Gammaproteobacteria</taxon>
        <taxon>Lysobacterales</taxon>
        <taxon>Lysobacteraceae</taxon>
        <taxon>Lysobacter</taxon>
    </lineage>
</organism>
<evidence type="ECO:0000313" key="3">
    <source>
        <dbReference type="Proteomes" id="UP001334501"/>
    </source>
</evidence>
<evidence type="ECO:0000256" key="1">
    <source>
        <dbReference type="SAM" id="SignalP"/>
    </source>
</evidence>
<feature type="signal peptide" evidence="1">
    <location>
        <begin position="1"/>
        <end position="20"/>
    </location>
</feature>
<dbReference type="EMBL" id="JAXGFO010000002">
    <property type="protein sequence ID" value="MEG3156459.1"/>
    <property type="molecule type" value="Genomic_DNA"/>
</dbReference>
<sequence>MKLLKLLCAALLLVPTCAFATGYLGWSFGMSREQVQAQKEYGPYYPFKNGDLGSQAGPFQGTHVPISFYFNGERLVRVMLIAYMGSDLAAAEAAVRSAVSQLEADFGGVELSGLAIAPATSEAVVAAFSAQAPGLAPGQRFQFGAHPMLENRKAWVSVTAMEQGQYMVAVNYAEP</sequence>
<feature type="chain" id="PRO_5045884351" evidence="1">
    <location>
        <begin position="21"/>
        <end position="175"/>
    </location>
</feature>
<name>A0ABU7YLK4_9GAMM</name>
<proteinExistence type="predicted"/>
<evidence type="ECO:0000313" key="2">
    <source>
        <dbReference type="EMBL" id="MEG3156459.1"/>
    </source>
</evidence>
<dbReference type="RefSeq" id="WP_412698884.1">
    <property type="nucleotide sequence ID" value="NZ_JAXGFO010000002.1"/>
</dbReference>
<keyword evidence="1" id="KW-0732">Signal</keyword>
<comment type="caution">
    <text evidence="2">The sequence shown here is derived from an EMBL/GenBank/DDBJ whole genome shotgun (WGS) entry which is preliminary data.</text>
</comment>
<protein>
    <submittedName>
        <fullName evidence="2">Uncharacterized protein</fullName>
    </submittedName>
</protein>